<dbReference type="Gene3D" id="3.40.50.1820">
    <property type="entry name" value="alpha/beta hydrolase"/>
    <property type="match status" value="1"/>
</dbReference>
<protein>
    <recommendedName>
        <fullName evidence="10">Carboxypeptidase</fullName>
        <ecNumber evidence="10">3.4.16.-</ecNumber>
    </recommendedName>
</protein>
<evidence type="ECO:0000256" key="7">
    <source>
        <dbReference type="ARBA" id="ARBA00022801"/>
    </source>
</evidence>
<evidence type="ECO:0000313" key="12">
    <source>
        <dbReference type="RefSeq" id="XP_026671966.1"/>
    </source>
</evidence>
<evidence type="ECO:0000256" key="4">
    <source>
        <dbReference type="ARBA" id="ARBA00022645"/>
    </source>
</evidence>
<dbReference type="InterPro" id="IPR029058">
    <property type="entry name" value="AB_hydrolase_fold"/>
</dbReference>
<dbReference type="RefSeq" id="XP_026671967.1">
    <property type="nucleotide sequence ID" value="XM_026816166.1"/>
</dbReference>
<dbReference type="FunFam" id="3.40.50.1820:FF:000075">
    <property type="entry name" value="Carboxypeptidase"/>
    <property type="match status" value="1"/>
</dbReference>
<dbReference type="PANTHER" id="PTHR11802:SF3">
    <property type="entry name" value="RETINOID-INDUCIBLE SERINE CARBOXYPEPTIDASE"/>
    <property type="match status" value="1"/>
</dbReference>
<evidence type="ECO:0000256" key="1">
    <source>
        <dbReference type="ARBA" id="ARBA00004613"/>
    </source>
</evidence>
<comment type="function">
    <text evidence="9">May be involved in vascular wall and kidney homeostasis.</text>
</comment>
<dbReference type="RefSeq" id="XP_026671966.1">
    <property type="nucleotide sequence ID" value="XM_026816165.1"/>
</dbReference>
<keyword evidence="4 10" id="KW-0121">Carboxypeptidase</keyword>
<keyword evidence="11" id="KW-1185">Reference proteome</keyword>
<dbReference type="PRINTS" id="PR00724">
    <property type="entry name" value="CRBOXYPTASEC"/>
</dbReference>
<dbReference type="GO" id="GO:0006508">
    <property type="term" value="P:proteolysis"/>
    <property type="evidence" value="ECO:0007669"/>
    <property type="project" value="UniProtKB-KW"/>
</dbReference>
<keyword evidence="6" id="KW-0732">Signal</keyword>
<evidence type="ECO:0000313" key="13">
    <source>
        <dbReference type="RefSeq" id="XP_026671967.1"/>
    </source>
</evidence>
<dbReference type="Pfam" id="PF00450">
    <property type="entry name" value="Peptidase_S10"/>
    <property type="match status" value="1"/>
</dbReference>
<keyword evidence="5 10" id="KW-0645">Protease</keyword>
<dbReference type="KEGG" id="ccal:108628017"/>
<dbReference type="GeneID" id="108628017"/>
<proteinExistence type="inferred from homology"/>
<keyword evidence="7 10" id="KW-0378">Hydrolase</keyword>
<dbReference type="GO" id="GO:0004185">
    <property type="term" value="F:serine-type carboxypeptidase activity"/>
    <property type="evidence" value="ECO:0007669"/>
    <property type="project" value="UniProtKB-UniRule"/>
</dbReference>
<evidence type="ECO:0000256" key="8">
    <source>
        <dbReference type="ARBA" id="ARBA00023180"/>
    </source>
</evidence>
<evidence type="ECO:0000256" key="3">
    <source>
        <dbReference type="ARBA" id="ARBA00022525"/>
    </source>
</evidence>
<keyword evidence="3" id="KW-0964">Secreted</keyword>
<evidence type="ECO:0000256" key="10">
    <source>
        <dbReference type="RuleBase" id="RU361156"/>
    </source>
</evidence>
<dbReference type="EC" id="3.4.16.-" evidence="10"/>
<evidence type="ECO:0000256" key="2">
    <source>
        <dbReference type="ARBA" id="ARBA00009431"/>
    </source>
</evidence>
<dbReference type="PANTHER" id="PTHR11802">
    <property type="entry name" value="SERINE PROTEASE FAMILY S10 SERINE CARBOXYPEPTIDASE"/>
    <property type="match status" value="1"/>
</dbReference>
<sequence length="471" mass="52584">MYLRRCGTWRFGPFTPWNPPPRRFSAAGELVPLTPTRATMGRLTLFLLTLCFSSILAKKGFGPGEQEWGFVKVGPNSHMFWWLYYTTANVSSYFEKPLVIWLQGGPGASSTSYGNFEEIGPLDADLKPRDYTWVKDYNVLFIDNPVGTGFSYTTSPSGYATTNKKIAEDLLECIRSFLKELPGFANVPTYITTESYGGKMGAEFALVWYKAQQEGSIKSKLKGVALGDAWISPVDSVMTWAPFLLETGMVDTDGFEKIDQSAKETKSLVDAGKWNLATSMWSRTESVILRVTKNIDFYNILTKVGSYSRDYSEKLAAEPTFSRVYSAYSDASLASLMNGRVKEALGIPKSVQHGAQSDMVFSKLQGDFMKPVINIVESLLNETGLKVAVISGHMDLIVDTPGTLRWVEKMKWKDAVSWHKKDRIPLLANSIIEGYAKSYGNFSMYWVNRAGHMVPKDNPAAMAQILKEITK</sequence>
<gene>
    <name evidence="12 13" type="primary">LOC108628017</name>
</gene>
<dbReference type="Proteomes" id="UP000694925">
    <property type="component" value="Unplaced"/>
</dbReference>
<reference evidence="12 13" key="1">
    <citation type="submission" date="2025-04" db="UniProtKB">
        <authorList>
            <consortium name="RefSeq"/>
        </authorList>
    </citation>
    <scope>IDENTIFICATION</scope>
    <source>
        <tissue evidence="12 13">Whole body</tissue>
    </source>
</reference>
<dbReference type="InterPro" id="IPR018202">
    <property type="entry name" value="Ser_caboxypep_ser_AS"/>
</dbReference>
<dbReference type="SUPFAM" id="SSF53474">
    <property type="entry name" value="alpha/beta-Hydrolases"/>
    <property type="match status" value="1"/>
</dbReference>
<dbReference type="GO" id="GO:0005576">
    <property type="term" value="C:extracellular region"/>
    <property type="evidence" value="ECO:0007669"/>
    <property type="project" value="UniProtKB-SubCell"/>
</dbReference>
<dbReference type="InterPro" id="IPR001563">
    <property type="entry name" value="Peptidase_S10"/>
</dbReference>
<keyword evidence="8" id="KW-0325">Glycoprotein</keyword>
<organism evidence="11 13">
    <name type="scientific">Ceratina calcarata</name>
    <dbReference type="NCBI Taxonomy" id="156304"/>
    <lineage>
        <taxon>Eukaryota</taxon>
        <taxon>Metazoa</taxon>
        <taxon>Ecdysozoa</taxon>
        <taxon>Arthropoda</taxon>
        <taxon>Hexapoda</taxon>
        <taxon>Insecta</taxon>
        <taxon>Pterygota</taxon>
        <taxon>Neoptera</taxon>
        <taxon>Endopterygota</taxon>
        <taxon>Hymenoptera</taxon>
        <taxon>Apocrita</taxon>
        <taxon>Aculeata</taxon>
        <taxon>Apoidea</taxon>
        <taxon>Anthophila</taxon>
        <taxon>Apidae</taxon>
        <taxon>Ceratina</taxon>
        <taxon>Zadontomerus</taxon>
    </lineage>
</organism>
<comment type="similarity">
    <text evidence="2 10">Belongs to the peptidase S10 family.</text>
</comment>
<comment type="subcellular location">
    <subcellularLocation>
        <location evidence="1">Secreted</location>
    </subcellularLocation>
</comment>
<accession>A0AAJ7S5Z9</accession>
<dbReference type="PROSITE" id="PS00131">
    <property type="entry name" value="CARBOXYPEPT_SER_SER"/>
    <property type="match status" value="1"/>
</dbReference>
<evidence type="ECO:0000313" key="11">
    <source>
        <dbReference type="Proteomes" id="UP000694925"/>
    </source>
</evidence>
<evidence type="ECO:0000256" key="6">
    <source>
        <dbReference type="ARBA" id="ARBA00022729"/>
    </source>
</evidence>
<name>A0AAJ7S5Z9_9HYME</name>
<dbReference type="AlphaFoldDB" id="A0AAJ7S5Z9"/>
<evidence type="ECO:0000256" key="9">
    <source>
        <dbReference type="ARBA" id="ARBA00055847"/>
    </source>
</evidence>
<evidence type="ECO:0000256" key="5">
    <source>
        <dbReference type="ARBA" id="ARBA00022670"/>
    </source>
</evidence>